<dbReference type="Proteomes" id="UP001058271">
    <property type="component" value="Chromosome"/>
</dbReference>
<accession>A0ABY5Z910</accession>
<sequence length="316" mass="34898">MATRTSLPPDVQQLAAAHRARQQQIAAQAVAETNRLWGFVETLGWASVAGQMLSTAQSALMEAARGVQGYVGAAVRMWGREPDPFGQVAERTFAATASDGRPLDTLLEQPALEVVELVDQGMTRAQADAIGRRHLQRIVATQVADAARVATGVAMVNDRVVEGYIRHLTLPSCNRCILLSGRWYRYDAGFDRHPLCDCVGIPAAEVVDPPRSPREIYNSLDDEERRKAGWSGHDQRAIEDGADLFRVTNYRRALKTVTIAGRPVKTTLVGTTRRGLAGKRGAKVRMTPEAIYLEADRLNWDREETLRMLKLHGYVV</sequence>
<protein>
    <recommendedName>
        <fullName evidence="3">Phage head morphogenesis domain-containing protein</fullName>
    </recommendedName>
</protein>
<dbReference type="InterPro" id="IPR057369">
    <property type="entry name" value="VG15"/>
</dbReference>
<dbReference type="RefSeq" id="WP_260726857.1">
    <property type="nucleotide sequence ID" value="NZ_BAAABS010000070.1"/>
</dbReference>
<gene>
    <name evidence="1" type="ORF">Drose_04245</name>
</gene>
<evidence type="ECO:0008006" key="3">
    <source>
        <dbReference type="Google" id="ProtNLM"/>
    </source>
</evidence>
<dbReference type="EMBL" id="CP073721">
    <property type="protein sequence ID" value="UWZ37500.1"/>
    <property type="molecule type" value="Genomic_DNA"/>
</dbReference>
<name>A0ABY5Z910_9ACTN</name>
<keyword evidence="2" id="KW-1185">Reference proteome</keyword>
<proteinExistence type="predicted"/>
<evidence type="ECO:0000313" key="1">
    <source>
        <dbReference type="EMBL" id="UWZ37500.1"/>
    </source>
</evidence>
<organism evidence="1 2">
    <name type="scientific">Dactylosporangium roseum</name>
    <dbReference type="NCBI Taxonomy" id="47989"/>
    <lineage>
        <taxon>Bacteria</taxon>
        <taxon>Bacillati</taxon>
        <taxon>Actinomycetota</taxon>
        <taxon>Actinomycetes</taxon>
        <taxon>Micromonosporales</taxon>
        <taxon>Micromonosporaceae</taxon>
        <taxon>Dactylosporangium</taxon>
    </lineage>
</organism>
<dbReference type="Pfam" id="PF25310">
    <property type="entry name" value="VG15"/>
    <property type="match status" value="1"/>
</dbReference>
<reference evidence="1" key="1">
    <citation type="submission" date="2021-04" db="EMBL/GenBank/DDBJ databases">
        <title>Biosynthetic gene clusters of Dactylosporangioum roseum.</title>
        <authorList>
            <person name="Hartkoorn R.C."/>
            <person name="Beaudoing E."/>
            <person name="Hot D."/>
            <person name="Moureu S."/>
        </authorList>
    </citation>
    <scope>NUCLEOTIDE SEQUENCE</scope>
    <source>
        <strain evidence="1">NRRL B-16295</strain>
    </source>
</reference>
<evidence type="ECO:0000313" key="2">
    <source>
        <dbReference type="Proteomes" id="UP001058271"/>
    </source>
</evidence>